<evidence type="ECO:0000313" key="3">
    <source>
        <dbReference type="Proteomes" id="UP001586593"/>
    </source>
</evidence>
<protein>
    <submittedName>
        <fullName evidence="2">Uncharacterized protein</fullName>
    </submittedName>
</protein>
<keyword evidence="3" id="KW-1185">Reference proteome</keyword>
<evidence type="ECO:0000256" key="1">
    <source>
        <dbReference type="SAM" id="MobiDB-lite"/>
    </source>
</evidence>
<accession>A0ABR3VMU7</accession>
<gene>
    <name evidence="2" type="ORF">VTK73DRAFT_2912</name>
</gene>
<sequence>MSDMASFCFPQMRPPSRLRSPTCSADGYAGRKPRVGASSVPGSGRGGRRASRERQKRYVPQDGLFGDVSALRGAVRVGGSGAGAGVPGGQEQRRVRRVPARGARGGPPLRPGVRRLRGGAGGGRGVRRHGGGGGGGGGGQGGGTGRGWRRRKREGQGVRCWRGNRVCLAEGTKSIKGLVTGGAICERVGPHSGKGKYLT</sequence>
<dbReference type="Proteomes" id="UP001586593">
    <property type="component" value="Unassembled WGS sequence"/>
</dbReference>
<feature type="region of interest" description="Disordered" evidence="1">
    <location>
        <begin position="80"/>
        <end position="156"/>
    </location>
</feature>
<feature type="compositionally biased region" description="Gly residues" evidence="1">
    <location>
        <begin position="131"/>
        <end position="146"/>
    </location>
</feature>
<feature type="region of interest" description="Disordered" evidence="1">
    <location>
        <begin position="1"/>
        <end position="62"/>
    </location>
</feature>
<comment type="caution">
    <text evidence="2">The sequence shown here is derived from an EMBL/GenBank/DDBJ whole genome shotgun (WGS) entry which is preliminary data.</text>
</comment>
<proteinExistence type="predicted"/>
<feature type="compositionally biased region" description="Basic residues" evidence="1">
    <location>
        <begin position="46"/>
        <end position="57"/>
    </location>
</feature>
<name>A0ABR3VMU7_9PEZI</name>
<reference evidence="2 3" key="1">
    <citation type="journal article" date="2024" name="Commun. Biol.">
        <title>Comparative genomic analysis of thermophilic fungi reveals convergent evolutionary adaptations and gene losses.</title>
        <authorList>
            <person name="Steindorff A.S."/>
            <person name="Aguilar-Pontes M.V."/>
            <person name="Robinson A.J."/>
            <person name="Andreopoulos B."/>
            <person name="LaButti K."/>
            <person name="Kuo A."/>
            <person name="Mondo S."/>
            <person name="Riley R."/>
            <person name="Otillar R."/>
            <person name="Haridas S."/>
            <person name="Lipzen A."/>
            <person name="Grimwood J."/>
            <person name="Schmutz J."/>
            <person name="Clum A."/>
            <person name="Reid I.D."/>
            <person name="Moisan M.C."/>
            <person name="Butler G."/>
            <person name="Nguyen T.T.M."/>
            <person name="Dewar K."/>
            <person name="Conant G."/>
            <person name="Drula E."/>
            <person name="Henrissat B."/>
            <person name="Hansel C."/>
            <person name="Singer S."/>
            <person name="Hutchinson M.I."/>
            <person name="de Vries R.P."/>
            <person name="Natvig D.O."/>
            <person name="Powell A.J."/>
            <person name="Tsang A."/>
            <person name="Grigoriev I.V."/>
        </authorList>
    </citation>
    <scope>NUCLEOTIDE SEQUENCE [LARGE SCALE GENOMIC DNA]</scope>
    <source>
        <strain evidence="2 3">ATCC 24622</strain>
    </source>
</reference>
<evidence type="ECO:0000313" key="2">
    <source>
        <dbReference type="EMBL" id="KAL1843126.1"/>
    </source>
</evidence>
<dbReference type="EMBL" id="JAZHXJ010001868">
    <property type="protein sequence ID" value="KAL1843126.1"/>
    <property type="molecule type" value="Genomic_DNA"/>
</dbReference>
<organism evidence="2 3">
    <name type="scientific">Phialemonium thermophilum</name>
    <dbReference type="NCBI Taxonomy" id="223376"/>
    <lineage>
        <taxon>Eukaryota</taxon>
        <taxon>Fungi</taxon>
        <taxon>Dikarya</taxon>
        <taxon>Ascomycota</taxon>
        <taxon>Pezizomycotina</taxon>
        <taxon>Sordariomycetes</taxon>
        <taxon>Sordariomycetidae</taxon>
        <taxon>Cephalothecales</taxon>
        <taxon>Cephalothecaceae</taxon>
        <taxon>Phialemonium</taxon>
    </lineage>
</organism>